<dbReference type="PROSITE" id="PS51257">
    <property type="entry name" value="PROKAR_LIPOPROTEIN"/>
    <property type="match status" value="1"/>
</dbReference>
<keyword evidence="1" id="KW-0802">TPR repeat</keyword>
<dbReference type="PROSITE" id="PS50005">
    <property type="entry name" value="TPR"/>
    <property type="match status" value="1"/>
</dbReference>
<dbReference type="EMBL" id="FNQF01000041">
    <property type="protein sequence ID" value="SEA82078.1"/>
    <property type="molecule type" value="Genomic_DNA"/>
</dbReference>
<proteinExistence type="predicted"/>
<organism evidence="2 3">
    <name type="scientific">Psychroflexus halocasei</name>
    <dbReference type="NCBI Taxonomy" id="908615"/>
    <lineage>
        <taxon>Bacteria</taxon>
        <taxon>Pseudomonadati</taxon>
        <taxon>Bacteroidota</taxon>
        <taxon>Flavobacteriia</taxon>
        <taxon>Flavobacteriales</taxon>
        <taxon>Flavobacteriaceae</taxon>
        <taxon>Psychroflexus</taxon>
    </lineage>
</organism>
<evidence type="ECO:0000256" key="1">
    <source>
        <dbReference type="PROSITE-ProRule" id="PRU00339"/>
    </source>
</evidence>
<dbReference type="Gene3D" id="1.25.40.10">
    <property type="entry name" value="Tetratricopeptide repeat domain"/>
    <property type="match status" value="2"/>
</dbReference>
<dbReference type="PANTHER" id="PTHR12558">
    <property type="entry name" value="CELL DIVISION CYCLE 16,23,27"/>
    <property type="match status" value="1"/>
</dbReference>
<dbReference type="Proteomes" id="UP000198820">
    <property type="component" value="Unassembled WGS sequence"/>
</dbReference>
<dbReference type="SMART" id="SM00028">
    <property type="entry name" value="TPR"/>
    <property type="match status" value="3"/>
</dbReference>
<dbReference type="GO" id="GO:0051301">
    <property type="term" value="P:cell division"/>
    <property type="evidence" value="ECO:0007669"/>
    <property type="project" value="TreeGrafter"/>
</dbReference>
<dbReference type="InterPro" id="IPR019734">
    <property type="entry name" value="TPR_rpt"/>
</dbReference>
<name>A0A1H4EBF7_9FLAO</name>
<accession>A0A1H4EBF7</accession>
<evidence type="ECO:0000313" key="3">
    <source>
        <dbReference type="Proteomes" id="UP000198820"/>
    </source>
</evidence>
<gene>
    <name evidence="2" type="ORF">SAMN05421540_1411</name>
</gene>
<dbReference type="AlphaFoldDB" id="A0A1H4EBF7"/>
<dbReference type="STRING" id="908615.SAMN05421540_1411"/>
<feature type="repeat" description="TPR" evidence="1">
    <location>
        <begin position="200"/>
        <end position="233"/>
    </location>
</feature>
<reference evidence="2 3" key="1">
    <citation type="submission" date="2016-10" db="EMBL/GenBank/DDBJ databases">
        <authorList>
            <person name="de Groot N.N."/>
        </authorList>
    </citation>
    <scope>NUCLEOTIDE SEQUENCE [LARGE SCALE GENOMIC DNA]</scope>
    <source>
        <strain evidence="2 3">DSM 23581</strain>
    </source>
</reference>
<dbReference type="InterPro" id="IPR011990">
    <property type="entry name" value="TPR-like_helical_dom_sf"/>
</dbReference>
<dbReference type="Pfam" id="PF14559">
    <property type="entry name" value="TPR_19"/>
    <property type="match status" value="1"/>
</dbReference>
<keyword evidence="3" id="KW-1185">Reference proteome</keyword>
<protein>
    <submittedName>
        <fullName evidence="2">Tetratricopeptide repeat-containing protein</fullName>
    </submittedName>
</protein>
<sequence length="287" mass="34783">MQHFEKKLRTIIKIISISLIAIVFACNQKKTLSNDLTENQSTETNIDKEKQQKIIDEYLKNGAWRYQMYSQEWQWEIDKGLEKDSTVAYLWQQKAMPLLKMRKYEIGIDYLDKAVKYDRQRWQDYRAFIKCIFAKRYREAIADFEDCKKRFGNGYVMDHTYDFYIGLSHLQLNEFEKAEQIFKEDYDYQEQEFGKDNLHHLDLFYFGITKYELKKYQEAIDLFDKALKIYPKFSDVQLYKAVCLRKLGKYEEAKKYDVLAEQNGRAGNTINEDNAIYEMYPYQWKWK</sequence>
<evidence type="ECO:0000313" key="2">
    <source>
        <dbReference type="EMBL" id="SEA82078.1"/>
    </source>
</evidence>
<dbReference type="PANTHER" id="PTHR12558:SF13">
    <property type="entry name" value="CELL DIVISION CYCLE PROTEIN 27 HOMOLOG"/>
    <property type="match status" value="1"/>
</dbReference>
<dbReference type="SUPFAM" id="SSF48452">
    <property type="entry name" value="TPR-like"/>
    <property type="match status" value="1"/>
</dbReference>